<feature type="region of interest" description="Disordered" evidence="2">
    <location>
        <begin position="146"/>
        <end position="195"/>
    </location>
</feature>
<name>A0A8S3ZPI9_9EUPU</name>
<evidence type="ECO:0000256" key="2">
    <source>
        <dbReference type="SAM" id="MobiDB-lite"/>
    </source>
</evidence>
<feature type="region of interest" description="Disordered" evidence="2">
    <location>
        <begin position="612"/>
        <end position="642"/>
    </location>
</feature>
<organism evidence="4 5">
    <name type="scientific">Candidula unifasciata</name>
    <dbReference type="NCBI Taxonomy" id="100452"/>
    <lineage>
        <taxon>Eukaryota</taxon>
        <taxon>Metazoa</taxon>
        <taxon>Spiralia</taxon>
        <taxon>Lophotrochozoa</taxon>
        <taxon>Mollusca</taxon>
        <taxon>Gastropoda</taxon>
        <taxon>Heterobranchia</taxon>
        <taxon>Euthyneura</taxon>
        <taxon>Panpulmonata</taxon>
        <taxon>Eupulmonata</taxon>
        <taxon>Stylommatophora</taxon>
        <taxon>Helicina</taxon>
        <taxon>Helicoidea</taxon>
        <taxon>Geomitridae</taxon>
        <taxon>Candidula</taxon>
    </lineage>
</organism>
<accession>A0A8S3ZPI9</accession>
<comment type="caution">
    <text evidence="4">The sequence shown here is derived from an EMBL/GenBank/DDBJ whole genome shotgun (WGS) entry which is preliminary data.</text>
</comment>
<keyword evidence="1" id="KW-0479">Metal-binding</keyword>
<sequence>LKAFIDVYICSHCGGEFASKPKLQNHQRNCLLRSAELQLATPMEIAQWHYQYGCLTPPRSSAALQNSSRLGDFRSPSTTREPVTYPNIWQSKESFITALGLLPKKKAAQVCSQRRNTQCESIDLDDDIPLSPTLPRTPKLLISHLSRDGSEKCGDNSPSRVKKSLFSSQPSQTDEEVSSKKNDNTEGDKSEERSKISHAKSLYSLDLTSPLGQFVIKHIKGDPNLHVLSDVESHCLTSTPTVITPAIKLRDRHVTYPITFKGFSGKTNSSHIHLYKFTRRQKVEFLHRVNTGLDKSSRALLRTMKKCQVILAHLTKADLKRWMVSSLDVTVDLEPLSAAEIFFWTSPNKVADTNCNSLAVFPRGLSFSSPDVNNVLGLKTCRDGRLCRRYHLSVANYVSEEACAEETENRRAVYKSLLSDTGMSEPASAPPSVSALRLALTSPPLYIMPERQVHSSLGSADSEVLMGSVCTSSRSPASSSSVDKSSIKEETQHCILLSVDTGSDHPMGAVVSEFTIEPGLLSGSSNPVSGDQTDNLVTLRSLLSAANCTYIRTALEGETIQNSAANYQKVGKGSLKCTQAEQRTADRNLLVNSKFPLKPVVIQQSSMISATKKRGLKTTDSVKAKKRKVSTPPSVIEHSQKHGHSLLATARKTGQDVSQRKSGNKYISPAADRTAAGCAAICVDSRLSMHSTYSGSEKHINPPQFLKVESTQNQLEPFNCDALNQGVGQQIKQQENGQCSGCYRRQITVASFLNGNVENCHRCIVCQHTVTDRSLHEKKLHHSLQVTNGKRIRSSKLDKHTAKDTETNLTIKKPRYISPLCVGDGIERTNRIESKSAVNSSISKVVKVTKKSYLPVNASLEMSSEKNASPHRLRIVSNSLPSSPQLRQSSLINTISIPRKAEVRKSMLSSFLLKSK</sequence>
<feature type="compositionally biased region" description="Basic and acidic residues" evidence="2">
    <location>
        <begin position="177"/>
        <end position="195"/>
    </location>
</feature>
<evidence type="ECO:0000313" key="4">
    <source>
        <dbReference type="EMBL" id="CAG5129296.1"/>
    </source>
</evidence>
<keyword evidence="5" id="KW-1185">Reference proteome</keyword>
<reference evidence="4" key="1">
    <citation type="submission" date="2021-04" db="EMBL/GenBank/DDBJ databases">
        <authorList>
            <consortium name="Molecular Ecology Group"/>
        </authorList>
    </citation>
    <scope>NUCLEOTIDE SEQUENCE</scope>
</reference>
<evidence type="ECO:0000256" key="1">
    <source>
        <dbReference type="PROSITE-ProRule" id="PRU00042"/>
    </source>
</evidence>
<dbReference type="OrthoDB" id="6288734at2759"/>
<feature type="domain" description="C2H2-type" evidence="3">
    <location>
        <begin position="8"/>
        <end position="38"/>
    </location>
</feature>
<proteinExistence type="predicted"/>
<dbReference type="PROSITE" id="PS50157">
    <property type="entry name" value="ZINC_FINGER_C2H2_2"/>
    <property type="match status" value="1"/>
</dbReference>
<protein>
    <recommendedName>
        <fullName evidence="3">C2H2-type domain-containing protein</fullName>
    </recommendedName>
</protein>
<keyword evidence="1" id="KW-0863">Zinc-finger</keyword>
<dbReference type="GO" id="GO:0008270">
    <property type="term" value="F:zinc ion binding"/>
    <property type="evidence" value="ECO:0007669"/>
    <property type="project" value="UniProtKB-KW"/>
</dbReference>
<gene>
    <name evidence="4" type="ORF">CUNI_LOCUS14854</name>
</gene>
<evidence type="ECO:0000259" key="3">
    <source>
        <dbReference type="PROSITE" id="PS50157"/>
    </source>
</evidence>
<dbReference type="AlphaFoldDB" id="A0A8S3ZPI9"/>
<dbReference type="Proteomes" id="UP000678393">
    <property type="component" value="Unassembled WGS sequence"/>
</dbReference>
<dbReference type="InterPro" id="IPR013087">
    <property type="entry name" value="Znf_C2H2_type"/>
</dbReference>
<feature type="non-terminal residue" evidence="4">
    <location>
        <position position="1"/>
    </location>
</feature>
<dbReference type="EMBL" id="CAJHNH020003446">
    <property type="protein sequence ID" value="CAG5129296.1"/>
    <property type="molecule type" value="Genomic_DNA"/>
</dbReference>
<evidence type="ECO:0000313" key="5">
    <source>
        <dbReference type="Proteomes" id="UP000678393"/>
    </source>
</evidence>
<keyword evidence="1" id="KW-0862">Zinc</keyword>